<dbReference type="AlphaFoldDB" id="A0A7C8Z2Z9"/>
<dbReference type="EMBL" id="GISG01084811">
    <property type="protein sequence ID" value="MBA4632919.1"/>
    <property type="molecule type" value="Transcribed_RNA"/>
</dbReference>
<proteinExistence type="predicted"/>
<dbReference type="PROSITE" id="PS51257">
    <property type="entry name" value="PROKAR_LIPOPROTEIN"/>
    <property type="match status" value="1"/>
</dbReference>
<protein>
    <submittedName>
        <fullName evidence="1">Uncharacterized protein</fullName>
    </submittedName>
</protein>
<sequence>MKFKILATKLKKECNLLCCIIYANYYSLFLSCINDLCSQPGYLIQIINNLKKKAYLDEAFDNGIRRVSRVRLLDFQQDLNQSLILFLLRVTILITSCSSLFHNFPPLFIHQILENPIHLPKHLLYLSFFSFEQPQPPQIREQISTAHRPT</sequence>
<reference evidence="1" key="1">
    <citation type="journal article" date="2013" name="J. Plant Res.">
        <title>Effect of fungi and light on seed germination of three Opuntia species from semiarid lands of central Mexico.</title>
        <authorList>
            <person name="Delgado-Sanchez P."/>
            <person name="Jimenez-Bremont J.F."/>
            <person name="Guerrero-Gonzalez Mde L."/>
            <person name="Flores J."/>
        </authorList>
    </citation>
    <scope>NUCLEOTIDE SEQUENCE</scope>
    <source>
        <tissue evidence="1">Cladode</tissue>
    </source>
</reference>
<reference evidence="1" key="2">
    <citation type="submission" date="2020-07" db="EMBL/GenBank/DDBJ databases">
        <authorList>
            <person name="Vera ALvarez R."/>
            <person name="Arias-Moreno D.M."/>
            <person name="Jimenez-Jacinto V."/>
            <person name="Jimenez-Bremont J.F."/>
            <person name="Swaminathan K."/>
            <person name="Moose S.P."/>
            <person name="Guerrero-Gonzalez M.L."/>
            <person name="Marino-Ramirez L."/>
            <person name="Landsman D."/>
            <person name="Rodriguez-Kessler M."/>
            <person name="Delgado-Sanchez P."/>
        </authorList>
    </citation>
    <scope>NUCLEOTIDE SEQUENCE</scope>
    <source>
        <tissue evidence="1">Cladode</tissue>
    </source>
</reference>
<name>A0A7C8Z2Z9_OPUST</name>
<accession>A0A7C8Z2Z9</accession>
<organism evidence="1">
    <name type="scientific">Opuntia streptacantha</name>
    <name type="common">Prickly pear cactus</name>
    <name type="synonym">Opuntia cardona</name>
    <dbReference type="NCBI Taxonomy" id="393608"/>
    <lineage>
        <taxon>Eukaryota</taxon>
        <taxon>Viridiplantae</taxon>
        <taxon>Streptophyta</taxon>
        <taxon>Embryophyta</taxon>
        <taxon>Tracheophyta</taxon>
        <taxon>Spermatophyta</taxon>
        <taxon>Magnoliopsida</taxon>
        <taxon>eudicotyledons</taxon>
        <taxon>Gunneridae</taxon>
        <taxon>Pentapetalae</taxon>
        <taxon>Caryophyllales</taxon>
        <taxon>Cactineae</taxon>
        <taxon>Cactaceae</taxon>
        <taxon>Opuntioideae</taxon>
        <taxon>Opuntia</taxon>
    </lineage>
</organism>
<evidence type="ECO:0000313" key="1">
    <source>
        <dbReference type="EMBL" id="MBA4632919.1"/>
    </source>
</evidence>